<name>Q5DAT6_SCHJA</name>
<accession>Q5DAT6</accession>
<protein>
    <submittedName>
        <fullName evidence="1">SJCHGC02989 protein</fullName>
    </submittedName>
</protein>
<organism evidence="1">
    <name type="scientific">Schistosoma japonicum</name>
    <name type="common">Blood fluke</name>
    <dbReference type="NCBI Taxonomy" id="6182"/>
    <lineage>
        <taxon>Eukaryota</taxon>
        <taxon>Metazoa</taxon>
        <taxon>Spiralia</taxon>
        <taxon>Lophotrochozoa</taxon>
        <taxon>Platyhelminthes</taxon>
        <taxon>Trematoda</taxon>
        <taxon>Digenea</taxon>
        <taxon>Strigeidida</taxon>
        <taxon>Schistosomatoidea</taxon>
        <taxon>Schistosomatidae</taxon>
        <taxon>Schistosoma</taxon>
    </lineage>
</organism>
<reference evidence="1" key="1">
    <citation type="submission" date="2004-11" db="EMBL/GenBank/DDBJ databases">
        <title>The full-length cDNA sequences of Schistosoma japonicum genes.</title>
        <authorList>
            <person name="Han Z."/>
        </authorList>
    </citation>
    <scope>NUCLEOTIDE SEQUENCE</scope>
</reference>
<proteinExistence type="evidence at transcript level"/>
<dbReference type="AlphaFoldDB" id="Q5DAT6"/>
<evidence type="ECO:0000313" key="1">
    <source>
        <dbReference type="EMBL" id="AAW27070.1"/>
    </source>
</evidence>
<reference evidence="1" key="2">
    <citation type="journal article" date="2006" name="PLoS Pathog.">
        <title>New perspectives on host-parasite interplay by comparative transcriptomic and proteomic analyses of Schistosoma japonicum.</title>
        <authorList>
            <person name="Liu F."/>
            <person name="Lu J."/>
            <person name="Hu W."/>
            <person name="Wang S.Y."/>
            <person name="Cui S.J."/>
            <person name="Chi M."/>
            <person name="Yan Q."/>
            <person name="Wang X.R."/>
            <person name="Song H.D."/>
            <person name="Xu X.N."/>
            <person name="Wang J.J."/>
            <person name="Zhang X.L."/>
            <person name="Zhang X."/>
            <person name="Wang Z.Q."/>
            <person name="Xue C.L."/>
            <person name="Brindley P.J."/>
            <person name="McManus D.P."/>
            <person name="Yang P.Y."/>
            <person name="Feng Z."/>
            <person name="Chen Z."/>
            <person name="Han Z.G."/>
        </authorList>
    </citation>
    <scope>NUCLEOTIDE SEQUENCE</scope>
</reference>
<sequence>MDSTELEALFEQQLKLMQLFTDWKTVFNSTSSAPTFGAVHSADTIANSIVEFMIPTQTLLLTPGSVDMKIFLTLISLLRRCLKVRLLLQKVNQAELDTSYYLKSKGQDINETECR</sequence>
<dbReference type="EMBL" id="AY815338">
    <property type="protein sequence ID" value="AAW27070.1"/>
    <property type="molecule type" value="mRNA"/>
</dbReference>